<keyword evidence="2" id="KW-0539">Nucleus</keyword>
<evidence type="ECO:0000313" key="6">
    <source>
        <dbReference type="Proteomes" id="UP000578531"/>
    </source>
</evidence>
<dbReference type="SMART" id="SM00906">
    <property type="entry name" value="Fungal_trans"/>
    <property type="match status" value="1"/>
</dbReference>
<dbReference type="GO" id="GO:0008270">
    <property type="term" value="F:zinc ion binding"/>
    <property type="evidence" value="ECO:0007669"/>
    <property type="project" value="InterPro"/>
</dbReference>
<evidence type="ECO:0000256" key="1">
    <source>
        <dbReference type="ARBA" id="ARBA00022723"/>
    </source>
</evidence>
<organism evidence="5 6">
    <name type="scientific">Letharia columbiana</name>
    <dbReference type="NCBI Taxonomy" id="112416"/>
    <lineage>
        <taxon>Eukaryota</taxon>
        <taxon>Fungi</taxon>
        <taxon>Dikarya</taxon>
        <taxon>Ascomycota</taxon>
        <taxon>Pezizomycotina</taxon>
        <taxon>Lecanoromycetes</taxon>
        <taxon>OSLEUM clade</taxon>
        <taxon>Lecanoromycetidae</taxon>
        <taxon>Lecanorales</taxon>
        <taxon>Lecanorineae</taxon>
        <taxon>Parmeliaceae</taxon>
        <taxon>Letharia</taxon>
    </lineage>
</organism>
<dbReference type="SMART" id="SM00066">
    <property type="entry name" value="GAL4"/>
    <property type="match status" value="1"/>
</dbReference>
<evidence type="ECO:0000256" key="2">
    <source>
        <dbReference type="ARBA" id="ARBA00023242"/>
    </source>
</evidence>
<name>A0A8H6L662_9LECA</name>
<feature type="compositionally biased region" description="Polar residues" evidence="3">
    <location>
        <begin position="55"/>
        <end position="64"/>
    </location>
</feature>
<feature type="region of interest" description="Disordered" evidence="3">
    <location>
        <begin position="173"/>
        <end position="204"/>
    </location>
</feature>
<feature type="domain" description="Zn(2)-C6 fungal-type" evidence="4">
    <location>
        <begin position="96"/>
        <end position="126"/>
    </location>
</feature>
<dbReference type="Gene3D" id="4.10.240.10">
    <property type="entry name" value="Zn(2)-C6 fungal-type DNA-binding domain"/>
    <property type="match status" value="1"/>
</dbReference>
<evidence type="ECO:0000256" key="3">
    <source>
        <dbReference type="SAM" id="MobiDB-lite"/>
    </source>
</evidence>
<feature type="region of interest" description="Disordered" evidence="3">
    <location>
        <begin position="485"/>
        <end position="508"/>
    </location>
</feature>
<dbReference type="Pfam" id="PF04082">
    <property type="entry name" value="Fungal_trans"/>
    <property type="match status" value="1"/>
</dbReference>
<proteinExistence type="predicted"/>
<dbReference type="InterPro" id="IPR053230">
    <property type="entry name" value="Trans_reg_galc"/>
</dbReference>
<dbReference type="Proteomes" id="UP000578531">
    <property type="component" value="Unassembled WGS sequence"/>
</dbReference>
<dbReference type="SUPFAM" id="SSF57701">
    <property type="entry name" value="Zn2/Cys6 DNA-binding domain"/>
    <property type="match status" value="1"/>
</dbReference>
<dbReference type="GeneID" id="59286492"/>
<protein>
    <recommendedName>
        <fullName evidence="4">Zn(2)-C6 fungal-type domain-containing protein</fullName>
    </recommendedName>
</protein>
<dbReference type="InterPro" id="IPR007219">
    <property type="entry name" value="XnlR_reg_dom"/>
</dbReference>
<accession>A0A8H6L662</accession>
<keyword evidence="1" id="KW-0479">Metal-binding</keyword>
<dbReference type="PANTHER" id="PTHR47654:SF5">
    <property type="entry name" value="TRANSCRIPTION FACTOR DOMAIN-CONTAINING PROTEIN"/>
    <property type="match status" value="1"/>
</dbReference>
<gene>
    <name evidence="5" type="ORF">HO173_004828</name>
</gene>
<dbReference type="InterPro" id="IPR001138">
    <property type="entry name" value="Zn2Cys6_DnaBD"/>
</dbReference>
<feature type="region of interest" description="Disordered" evidence="3">
    <location>
        <begin position="523"/>
        <end position="564"/>
    </location>
</feature>
<keyword evidence="6" id="KW-1185">Reference proteome</keyword>
<dbReference type="CDD" id="cd00067">
    <property type="entry name" value="GAL4"/>
    <property type="match status" value="1"/>
</dbReference>
<dbReference type="RefSeq" id="XP_037166282.1">
    <property type="nucleotide sequence ID" value="XM_037306747.1"/>
</dbReference>
<dbReference type="EMBL" id="JACCJC010000016">
    <property type="protein sequence ID" value="KAF6236950.1"/>
    <property type="molecule type" value="Genomic_DNA"/>
</dbReference>
<dbReference type="GO" id="GO:0003677">
    <property type="term" value="F:DNA binding"/>
    <property type="evidence" value="ECO:0007669"/>
    <property type="project" value="InterPro"/>
</dbReference>
<dbReference type="GO" id="GO:0000981">
    <property type="term" value="F:DNA-binding transcription factor activity, RNA polymerase II-specific"/>
    <property type="evidence" value="ECO:0007669"/>
    <property type="project" value="InterPro"/>
</dbReference>
<feature type="compositionally biased region" description="Low complexity" evidence="3">
    <location>
        <begin position="536"/>
        <end position="550"/>
    </location>
</feature>
<dbReference type="GO" id="GO:0006351">
    <property type="term" value="P:DNA-templated transcription"/>
    <property type="evidence" value="ECO:0007669"/>
    <property type="project" value="InterPro"/>
</dbReference>
<sequence length="918" mass="102171">MVTREKMKQAGSKQAGKPPASVSLTNTTGQQPEPSQPQPSPYTPTAALPIAAPSHQGSAQSQNPPKVAIPRLRRNSEEMCLSKGSASADKNRVAHACEPCRQRKTKCSGERPVCQHCEDFKLTCMYADGKRDKTKKQLGSLVGRVEEYEHLLEELSLRAGFADQALIRRTLDRELSPEDDDESATPHSKKSGVHRELAGEFKANARAGSTESLDCIDEDYNRNPAARATGYHGKNSEVTWMQRLKRQTRQDSEEQEDDDEGSLPSGQSSPALHNEIFGSDLTPISESTYHCDDLTLTPPHHVDPFEMPSQATANMLFQSYLETVHPAFPIIGKSTFISQYQAFQLSEDQSKINQNWLAILNLIFAIGAKYSHLIQAEWNGDETDHLVYFTRARILGFNSEAILGHAELQKVQITGLMSFYLMALNQINRSWSTSGIAIRHAATLGLNLRNDSKDVPETSKEIRYRVWWAVCSLERILAVMTGRPTSFSETDCTAPAPLPLEEDSFVGNNAPSPQDIALLRRMSSEESRQTDGTTTPPSSISYSLKSKNSPADSMSPLSLPSSQERKQAIPTTNALYFGYHTKLSTFSNDVLNRLYRADAMSKSWADVQNTIASLNSKIEDWRGKLPNVFDFTKKQRDQQFVRERMSLGFFYYSILAIINRPCLCRVDRKIPNQSDKAKDFNRETAIKSVHAARDMLEMLPQEPNPVGLYTVAPWWCLVHYLMQAATILMLELSFRSDHMPNEVDEIFDSAKKATDWLRGLSENEAARRAWSLCDDMLRKVASKVGRSPAEASTYGGVSDHQGNAADQMQGMQCTHSTQGPASSSMFLPQHGYASSAPFHQPIFSAYDQVLSYCQVPTTSASGPFNDMFPTGTDMEAIQYDGYDHTGYSYEQNHQRWFPNGCGGGDGACSGSMLHTFSS</sequence>
<dbReference type="CDD" id="cd12148">
    <property type="entry name" value="fungal_TF_MHR"/>
    <property type="match status" value="1"/>
</dbReference>
<dbReference type="PANTHER" id="PTHR47654">
    <property type="entry name" value="ZN(II)2CYS6 TRANSCRIPTION FACTOR (EUROFUNG)-RELATED"/>
    <property type="match status" value="1"/>
</dbReference>
<dbReference type="InterPro" id="IPR036864">
    <property type="entry name" value="Zn2-C6_fun-type_DNA-bd_sf"/>
</dbReference>
<feature type="region of interest" description="Disordered" evidence="3">
    <location>
        <begin position="245"/>
        <end position="275"/>
    </location>
</feature>
<dbReference type="PROSITE" id="PS50048">
    <property type="entry name" value="ZN2_CY6_FUNGAL_2"/>
    <property type="match status" value="1"/>
</dbReference>
<dbReference type="PROSITE" id="PS00463">
    <property type="entry name" value="ZN2_CY6_FUNGAL_1"/>
    <property type="match status" value="1"/>
</dbReference>
<dbReference type="AlphaFoldDB" id="A0A8H6L662"/>
<evidence type="ECO:0000313" key="5">
    <source>
        <dbReference type="EMBL" id="KAF6236950.1"/>
    </source>
</evidence>
<dbReference type="Pfam" id="PF00172">
    <property type="entry name" value="Zn_clus"/>
    <property type="match status" value="1"/>
</dbReference>
<dbReference type="OrthoDB" id="5296287at2759"/>
<feature type="region of interest" description="Disordered" evidence="3">
    <location>
        <begin position="1"/>
        <end position="88"/>
    </location>
</feature>
<comment type="caution">
    <text evidence="5">The sequence shown here is derived from an EMBL/GenBank/DDBJ whole genome shotgun (WGS) entry which is preliminary data.</text>
</comment>
<reference evidence="5 6" key="1">
    <citation type="journal article" date="2020" name="Genomics">
        <title>Complete, high-quality genomes from long-read metagenomic sequencing of two wolf lichen thalli reveals enigmatic genome architecture.</title>
        <authorList>
            <person name="McKenzie S.K."/>
            <person name="Walston R.F."/>
            <person name="Allen J.L."/>
        </authorList>
    </citation>
    <scope>NUCLEOTIDE SEQUENCE [LARGE SCALE GENOMIC DNA]</scope>
    <source>
        <strain evidence="5">WasteWater2</strain>
    </source>
</reference>
<feature type="compositionally biased region" description="Polar residues" evidence="3">
    <location>
        <begin position="551"/>
        <end position="562"/>
    </location>
</feature>
<evidence type="ECO:0000259" key="4">
    <source>
        <dbReference type="PROSITE" id="PS50048"/>
    </source>
</evidence>